<evidence type="ECO:0000256" key="9">
    <source>
        <dbReference type="ARBA" id="ARBA00022679"/>
    </source>
</evidence>
<dbReference type="UniPathway" id="UPA00557">
    <property type="reaction ID" value="UER00614"/>
</dbReference>
<keyword evidence="17" id="KW-1208">Phospholipid metabolism</keyword>
<keyword evidence="16" id="KW-0594">Phospholipid biosynthesis</keyword>
<keyword evidence="12" id="KW-0460">Magnesium</keyword>
<evidence type="ECO:0000256" key="12">
    <source>
        <dbReference type="ARBA" id="ARBA00022842"/>
    </source>
</evidence>
<evidence type="ECO:0000256" key="7">
    <source>
        <dbReference type="ARBA" id="ARBA00018337"/>
    </source>
</evidence>
<evidence type="ECO:0000256" key="15">
    <source>
        <dbReference type="ARBA" id="ARBA00023136"/>
    </source>
</evidence>
<dbReference type="GO" id="GO:0004605">
    <property type="term" value="F:phosphatidate cytidylyltransferase activity"/>
    <property type="evidence" value="ECO:0007669"/>
    <property type="project" value="UniProtKB-EC"/>
</dbReference>
<evidence type="ECO:0000313" key="20">
    <source>
        <dbReference type="EMBL" id="CAD9751440.1"/>
    </source>
</evidence>
<dbReference type="PANTHER" id="PTHR13619:SF0">
    <property type="entry name" value="PHOSPHATIDATE CYTIDYLYLTRANSFERASE, MITOCHONDRIAL"/>
    <property type="match status" value="1"/>
</dbReference>
<dbReference type="EMBL" id="HBHP01005987">
    <property type="protein sequence ID" value="CAD9751440.1"/>
    <property type="molecule type" value="Transcribed_RNA"/>
</dbReference>
<dbReference type="Pfam" id="PF09139">
    <property type="entry name" value="Tam41_Mmp37"/>
    <property type="match status" value="1"/>
</dbReference>
<name>A0A7S2X7N0_9EUKA</name>
<keyword evidence="10" id="KW-0548">Nucleotidyltransferase</keyword>
<evidence type="ECO:0000256" key="17">
    <source>
        <dbReference type="ARBA" id="ARBA00023264"/>
    </source>
</evidence>
<keyword evidence="8" id="KW-0444">Lipid biosynthesis</keyword>
<keyword evidence="13" id="KW-0443">Lipid metabolism</keyword>
<evidence type="ECO:0000256" key="4">
    <source>
        <dbReference type="ARBA" id="ARBA00005189"/>
    </source>
</evidence>
<reference evidence="20" key="1">
    <citation type="submission" date="2021-01" db="EMBL/GenBank/DDBJ databases">
        <authorList>
            <person name="Corre E."/>
            <person name="Pelletier E."/>
            <person name="Niang G."/>
            <person name="Scheremetjew M."/>
            <person name="Finn R."/>
            <person name="Kale V."/>
            <person name="Holt S."/>
            <person name="Cochrane G."/>
            <person name="Meng A."/>
            <person name="Brown T."/>
            <person name="Cohen L."/>
        </authorList>
    </citation>
    <scope>NUCLEOTIDE SEQUENCE</scope>
    <source>
        <strain evidence="20">CCMP622</strain>
    </source>
</reference>
<feature type="region of interest" description="Disordered" evidence="19">
    <location>
        <begin position="109"/>
        <end position="138"/>
    </location>
</feature>
<protein>
    <recommendedName>
        <fullName evidence="7">Phosphatidate cytidylyltransferase, mitochondrial</fullName>
        <ecNumber evidence="6">2.7.7.41</ecNumber>
    </recommendedName>
    <alternativeName>
        <fullName evidence="18">CDP-diacylglycerol synthase</fullName>
    </alternativeName>
</protein>
<keyword evidence="15" id="KW-0472">Membrane</keyword>
<comment type="subcellular location">
    <subcellularLocation>
        <location evidence="2">Mitochondrion inner membrane</location>
        <topology evidence="2">Peripheral membrane protein</topology>
        <orientation evidence="2">Matrix side</orientation>
    </subcellularLocation>
</comment>
<keyword evidence="11" id="KW-0999">Mitochondrion inner membrane</keyword>
<proteinExistence type="inferred from homology"/>
<comment type="pathway">
    <text evidence="3">Phospholipid metabolism; CDP-diacylglycerol biosynthesis; CDP-diacylglycerol from sn-glycerol 3-phosphate: step 3/3.</text>
</comment>
<evidence type="ECO:0000256" key="14">
    <source>
        <dbReference type="ARBA" id="ARBA00023128"/>
    </source>
</evidence>
<sequence length="368" mass="41831">MVKSALARILQRFPHCDFACAYGSAVFKQRGYYANGSPASRSSPSSPPMLDIIIGVEDAERWHNENMSRNPEDYTWPLSWFSGRGVKRFQETGGAHMVYHPYIPIRAGEGERREESEDEGERKQLQQRRKQQQKQQRQQPFTMLKYGVISMCDLLDDLGSWTTLYCSGRLQKPVVLLSTTEQVNERLEDNRRSALLCAILSLGPSFTERELFHHITALSYAGDPRFLIGAENKNKVRNIVDTNVDAFQEIYYPILSKLPFVNEVPSNNQNSNMTYERRRMSAEDINSIISTLPSCLKSRLQLNAQDILAYGKGEPSSHEGVRSGIQAAVKQIVRNASTVQSIKGLISSGPWRSARYLMAKWNKGFRSR</sequence>
<comment type="cofactor">
    <cofactor evidence="1">
        <name>Mg(2+)</name>
        <dbReference type="ChEBI" id="CHEBI:18420"/>
    </cofactor>
</comment>
<gene>
    <name evidence="20" type="ORF">LSP00402_LOCUS3705</name>
</gene>
<evidence type="ECO:0000256" key="11">
    <source>
        <dbReference type="ARBA" id="ARBA00022792"/>
    </source>
</evidence>
<evidence type="ECO:0000256" key="1">
    <source>
        <dbReference type="ARBA" id="ARBA00001946"/>
    </source>
</evidence>
<evidence type="ECO:0000256" key="3">
    <source>
        <dbReference type="ARBA" id="ARBA00005119"/>
    </source>
</evidence>
<keyword evidence="14" id="KW-0496">Mitochondrion</keyword>
<dbReference type="GO" id="GO:0032049">
    <property type="term" value="P:cardiolipin biosynthetic process"/>
    <property type="evidence" value="ECO:0007669"/>
    <property type="project" value="InterPro"/>
</dbReference>
<feature type="compositionally biased region" description="Basic and acidic residues" evidence="19">
    <location>
        <begin position="109"/>
        <end position="124"/>
    </location>
</feature>
<keyword evidence="9" id="KW-0808">Transferase</keyword>
<evidence type="ECO:0000256" key="16">
    <source>
        <dbReference type="ARBA" id="ARBA00023209"/>
    </source>
</evidence>
<dbReference type="PANTHER" id="PTHR13619">
    <property type="entry name" value="PHOSPHATIDATE CYTIDYLYLTRANSFERASE, MITOCHONDRIAL"/>
    <property type="match status" value="1"/>
</dbReference>
<dbReference type="EC" id="2.7.7.41" evidence="6"/>
<dbReference type="AlphaFoldDB" id="A0A7S2X7N0"/>
<evidence type="ECO:0000256" key="10">
    <source>
        <dbReference type="ARBA" id="ARBA00022695"/>
    </source>
</evidence>
<dbReference type="GO" id="GO:0005743">
    <property type="term" value="C:mitochondrial inner membrane"/>
    <property type="evidence" value="ECO:0007669"/>
    <property type="project" value="UniProtKB-SubCell"/>
</dbReference>
<accession>A0A7S2X7N0</accession>
<evidence type="ECO:0000256" key="5">
    <source>
        <dbReference type="ARBA" id="ARBA00005458"/>
    </source>
</evidence>
<dbReference type="PIRSF" id="PIRSF028840">
    <property type="entry name" value="Mmp37"/>
    <property type="match status" value="1"/>
</dbReference>
<organism evidence="20">
    <name type="scientific">Lotharella oceanica</name>
    <dbReference type="NCBI Taxonomy" id="641309"/>
    <lineage>
        <taxon>Eukaryota</taxon>
        <taxon>Sar</taxon>
        <taxon>Rhizaria</taxon>
        <taxon>Cercozoa</taxon>
        <taxon>Chlorarachniophyceae</taxon>
        <taxon>Lotharella</taxon>
    </lineage>
</organism>
<evidence type="ECO:0000256" key="19">
    <source>
        <dbReference type="SAM" id="MobiDB-lite"/>
    </source>
</evidence>
<dbReference type="InterPro" id="IPR015222">
    <property type="entry name" value="Tam41"/>
</dbReference>
<evidence type="ECO:0000256" key="18">
    <source>
        <dbReference type="ARBA" id="ARBA00029893"/>
    </source>
</evidence>
<comment type="pathway">
    <text evidence="4">Lipid metabolism.</text>
</comment>
<evidence type="ECO:0000256" key="2">
    <source>
        <dbReference type="ARBA" id="ARBA00004443"/>
    </source>
</evidence>
<evidence type="ECO:0000256" key="8">
    <source>
        <dbReference type="ARBA" id="ARBA00022516"/>
    </source>
</evidence>
<comment type="similarity">
    <text evidence="5">Belongs to the TAM41 family.</text>
</comment>
<dbReference type="GO" id="GO:0016024">
    <property type="term" value="P:CDP-diacylglycerol biosynthetic process"/>
    <property type="evidence" value="ECO:0007669"/>
    <property type="project" value="UniProtKB-UniPathway"/>
</dbReference>
<evidence type="ECO:0000256" key="6">
    <source>
        <dbReference type="ARBA" id="ARBA00012487"/>
    </source>
</evidence>
<evidence type="ECO:0000256" key="13">
    <source>
        <dbReference type="ARBA" id="ARBA00023098"/>
    </source>
</evidence>